<dbReference type="PANTHER" id="PTHR33064:SF37">
    <property type="entry name" value="RIBONUCLEASE H"/>
    <property type="match status" value="1"/>
</dbReference>
<gene>
    <name evidence="4" type="ORF">QYE76_017363</name>
    <name evidence="5" type="ORF">QYE76_017366</name>
</gene>
<feature type="compositionally biased region" description="Polar residues" evidence="1">
    <location>
        <begin position="183"/>
        <end position="197"/>
    </location>
</feature>
<dbReference type="InterPro" id="IPR043128">
    <property type="entry name" value="Rev_trsase/Diguanyl_cyclase"/>
</dbReference>
<evidence type="ECO:0000256" key="1">
    <source>
        <dbReference type="SAM" id="MobiDB-lite"/>
    </source>
</evidence>
<feature type="non-terminal residue" evidence="4">
    <location>
        <position position="391"/>
    </location>
</feature>
<dbReference type="EMBL" id="JAUUTY010000867">
    <property type="protein sequence ID" value="KAK1573518.1"/>
    <property type="molecule type" value="Genomic_DNA"/>
</dbReference>
<evidence type="ECO:0000259" key="2">
    <source>
        <dbReference type="Pfam" id="PF01693"/>
    </source>
</evidence>
<feature type="domain" description="Ribonuclease H1 N-terminal" evidence="2">
    <location>
        <begin position="100"/>
        <end position="138"/>
    </location>
</feature>
<dbReference type="Pfam" id="PF17919">
    <property type="entry name" value="RT_RNaseH_2"/>
    <property type="match status" value="1"/>
</dbReference>
<dbReference type="Pfam" id="PF01693">
    <property type="entry name" value="Cauli_VI"/>
    <property type="match status" value="1"/>
</dbReference>
<evidence type="ECO:0000259" key="3">
    <source>
        <dbReference type="Pfam" id="PF17919"/>
    </source>
</evidence>
<evidence type="ECO:0000313" key="6">
    <source>
        <dbReference type="Proteomes" id="UP001231189"/>
    </source>
</evidence>
<dbReference type="InterPro" id="IPR051320">
    <property type="entry name" value="Viral_Replic_Matur_Polypro"/>
</dbReference>
<protein>
    <recommendedName>
        <fullName evidence="7">Reverse transcriptase/retrotransposon-derived protein RNase H-like domain-containing protein</fullName>
    </recommendedName>
</protein>
<dbReference type="AlphaFoldDB" id="A0AAD8PPW7"/>
<name>A0AAD8PPW7_LOLMU</name>
<organism evidence="4 6">
    <name type="scientific">Lolium multiflorum</name>
    <name type="common">Italian ryegrass</name>
    <name type="synonym">Lolium perenne subsp. multiflorum</name>
    <dbReference type="NCBI Taxonomy" id="4521"/>
    <lineage>
        <taxon>Eukaryota</taxon>
        <taxon>Viridiplantae</taxon>
        <taxon>Streptophyta</taxon>
        <taxon>Embryophyta</taxon>
        <taxon>Tracheophyta</taxon>
        <taxon>Spermatophyta</taxon>
        <taxon>Magnoliopsida</taxon>
        <taxon>Liliopsida</taxon>
        <taxon>Poales</taxon>
        <taxon>Poaceae</taxon>
        <taxon>BOP clade</taxon>
        <taxon>Pooideae</taxon>
        <taxon>Poodae</taxon>
        <taxon>Poeae</taxon>
        <taxon>Poeae Chloroplast Group 2 (Poeae type)</taxon>
        <taxon>Loliodinae</taxon>
        <taxon>Loliinae</taxon>
        <taxon>Lolium</taxon>
    </lineage>
</organism>
<proteinExistence type="predicted"/>
<evidence type="ECO:0008006" key="7">
    <source>
        <dbReference type="Google" id="ProtNLM"/>
    </source>
</evidence>
<feature type="domain" description="Reverse transcriptase/retrotransposon-derived protein RNase H-like" evidence="3">
    <location>
        <begin position="292"/>
        <end position="391"/>
    </location>
</feature>
<keyword evidence="6" id="KW-1185">Reference proteome</keyword>
<evidence type="ECO:0000313" key="4">
    <source>
        <dbReference type="EMBL" id="KAK1573518.1"/>
    </source>
</evidence>
<dbReference type="Proteomes" id="UP001231189">
    <property type="component" value="Unassembled WGS sequence"/>
</dbReference>
<comment type="caution">
    <text evidence="4">The sequence shown here is derived from an EMBL/GenBank/DDBJ whole genome shotgun (WGS) entry which is preliminary data.</text>
</comment>
<evidence type="ECO:0000313" key="5">
    <source>
        <dbReference type="EMBL" id="KAK1573521.1"/>
    </source>
</evidence>
<feature type="region of interest" description="Disordered" evidence="1">
    <location>
        <begin position="181"/>
        <end position="202"/>
    </location>
</feature>
<dbReference type="EMBL" id="JAUUTY010000867">
    <property type="protein sequence ID" value="KAK1573521.1"/>
    <property type="molecule type" value="Genomic_DNA"/>
</dbReference>
<dbReference type="InterPro" id="IPR011320">
    <property type="entry name" value="RNase_H1_N"/>
</dbReference>
<dbReference type="InterPro" id="IPR041577">
    <property type="entry name" value="RT_RNaseH_2"/>
</dbReference>
<reference evidence="4" key="1">
    <citation type="submission" date="2023-07" db="EMBL/GenBank/DDBJ databases">
        <title>A chromosome-level genome assembly of Lolium multiflorum.</title>
        <authorList>
            <person name="Chen Y."/>
            <person name="Copetti D."/>
            <person name="Kolliker R."/>
            <person name="Studer B."/>
        </authorList>
    </citation>
    <scope>NUCLEOTIDE SEQUENCE</scope>
    <source>
        <strain evidence="4">02402/16</strain>
        <tissue evidence="4">Leaf</tissue>
    </source>
</reference>
<dbReference type="SUPFAM" id="SSF56672">
    <property type="entry name" value="DNA/RNA polymerases"/>
    <property type="match status" value="1"/>
</dbReference>
<dbReference type="InterPro" id="IPR043502">
    <property type="entry name" value="DNA/RNA_pol_sf"/>
</dbReference>
<feature type="non-terminal residue" evidence="4">
    <location>
        <position position="1"/>
    </location>
</feature>
<accession>A0AAD8PPW7</accession>
<dbReference type="PANTHER" id="PTHR33064">
    <property type="entry name" value="POL PROTEIN"/>
    <property type="match status" value="1"/>
</dbReference>
<dbReference type="Gene3D" id="3.30.70.270">
    <property type="match status" value="1"/>
</dbReference>
<sequence>MKRGMNFNGMETFSFGAENKLRIFPPNSYKFKPKDHIVLDDMQECILDNLWYQYNNKRDEKGYFLSILNSLSEYFNMINGKIPSPENIEIPEVKPLYILYDGKTPGIYTTFEKIIEAKKAAQYTGGASWKKYTNIEEALSLARTMIGINYYIEPEAKEYINKQKLAQSKIASKQIPIKKTIEEGQTSSKKPEGQTSSKKTKEEELQKYGSYKQCLIQGVDPLDGEYIDQKIDAKMEDARNSIISEIKEQVLREILQQFLGIVNYARNYIDNLAKLAGPLYAKLRKNGQKYFNSEDIKLVKAIKEKVKYLKPLELPLDDNYLIIETDASQEGWGAILKQKPNKFSAKTEEKICRYASGSYKLKTVNNIDREILAIVHAINAFRLYLGFKEFT</sequence>